<evidence type="ECO:0000313" key="4">
    <source>
        <dbReference type="EMBL" id="AAF12126.1"/>
    </source>
</evidence>
<dbReference type="Pfam" id="PF01497">
    <property type="entry name" value="Peripla_BP_2"/>
    <property type="match status" value="1"/>
</dbReference>
<dbReference type="EnsemblBacteria" id="AAF12126">
    <property type="protein sequence ID" value="AAF12126"/>
    <property type="gene ID" value="DR_2588"/>
</dbReference>
<dbReference type="SUPFAM" id="SSF53807">
    <property type="entry name" value="Helical backbone' metal receptor"/>
    <property type="match status" value="1"/>
</dbReference>
<evidence type="ECO:0000259" key="3">
    <source>
        <dbReference type="PROSITE" id="PS50983"/>
    </source>
</evidence>
<protein>
    <submittedName>
        <fullName evidence="4">Iron ABC transporter, periplasmic substrate-binding protein, putative</fullName>
    </submittedName>
</protein>
<keyword evidence="2" id="KW-1133">Transmembrane helix</keyword>
<dbReference type="PATRIC" id="fig|243230.17.peg.2833"/>
<dbReference type="NCBIfam" id="NF038402">
    <property type="entry name" value="TroA_like"/>
    <property type="match status" value="1"/>
</dbReference>
<dbReference type="FunCoup" id="Q9RRA6">
    <property type="interactions" value="216"/>
</dbReference>
<dbReference type="KEGG" id="dra:DR_2588"/>
<reference evidence="4 5" key="1">
    <citation type="journal article" date="1999" name="Science">
        <title>Genome sequence of the radioresistant bacterium Deinococcus radiodurans R1.</title>
        <authorList>
            <person name="White O."/>
            <person name="Eisen J.A."/>
            <person name="Heidelberg J.F."/>
            <person name="Hickey E.K."/>
            <person name="Peterson J.D."/>
            <person name="Dodson R.J."/>
            <person name="Haft D.H."/>
            <person name="Gwinn M.L."/>
            <person name="Nelson W.C."/>
            <person name="Richardson D.L."/>
            <person name="Moffat K.S."/>
            <person name="Qin H."/>
            <person name="Jiang L."/>
            <person name="Pamphile W."/>
            <person name="Crosby M."/>
            <person name="Shen M."/>
            <person name="Vamathevan J.J."/>
            <person name="Lam P."/>
            <person name="McDonald L."/>
            <person name="Utterback T."/>
            <person name="Zalewski C."/>
            <person name="Makarova K.S."/>
            <person name="Aravind L."/>
            <person name="Daly M.J."/>
            <person name="Minton K.W."/>
            <person name="Fleischmann R.D."/>
            <person name="Ketchum K.A."/>
            <person name="Nelson K.E."/>
            <person name="Salzberg S."/>
            <person name="Smith H.O."/>
            <person name="Venter J.C."/>
            <person name="Fraser C.M."/>
        </authorList>
    </citation>
    <scope>NUCLEOTIDE SEQUENCE [LARGE SCALE GENOMIC DNA]</scope>
    <source>
        <strain evidence="5">ATCC 13939 / DSM 20539 / JCM 16871 / LMG 4051 / NBRC 15346 / NCIMB 9279 / R1 / VKM B-1422</strain>
    </source>
</reference>
<feature type="transmembrane region" description="Helical" evidence="2">
    <location>
        <begin position="51"/>
        <end position="71"/>
    </location>
</feature>
<keyword evidence="5" id="KW-1185">Reference proteome</keyword>
<feature type="domain" description="Fe/B12 periplasmic-binding" evidence="3">
    <location>
        <begin position="89"/>
        <end position="333"/>
    </location>
</feature>
<dbReference type="Proteomes" id="UP000002524">
    <property type="component" value="Chromosome 1"/>
</dbReference>
<feature type="transmembrane region" description="Helical" evidence="2">
    <location>
        <begin position="20"/>
        <end position="39"/>
    </location>
</feature>
<dbReference type="InterPro" id="IPR002491">
    <property type="entry name" value="ABC_transptr_periplasmic_BD"/>
</dbReference>
<sequence length="335" mass="36329">MAGSVRPDLSRKEGPPVSLLFFTVVLFAASHPGGRFFWWPRKETKMRTFSALLLTLSAGLATSASAVRYPLTLTDDLGRKVTIKAEPQRLISVLPSTSETLCAIGACNKLVGVDDYSDFPAQVAKLPKVGGLYDPNVEKIVSLKPDLVIVSKYGKLTEQLEQLGVPTVAVNPETYADVFSKTTLLGKIVNREAQAKALNISMQREIARVEILTKNAARKPLTYFEIDPTPYSIGPNSFMGVLLTKAGARNVIPASLGDFPKIDPELIVKQNPQLILGTDLKTASARPGWQNVAAVKSGKVIAIPKELNTILGRPGPRLPQALRGLAKIVHPELFR</sequence>
<name>Q9RRA6_DEIRA</name>
<accession>Q9RRA6</accession>
<dbReference type="PANTHER" id="PTHR30535:SF34">
    <property type="entry name" value="MOLYBDATE-BINDING PROTEIN MOLA"/>
    <property type="match status" value="1"/>
</dbReference>
<evidence type="ECO:0000256" key="1">
    <source>
        <dbReference type="ARBA" id="ARBA00022729"/>
    </source>
</evidence>
<organism evidence="4 5">
    <name type="scientific">Deinococcus radiodurans (strain ATCC 13939 / DSM 20539 / JCM 16871 / CCUG 27074 / LMG 4051 / NBRC 15346 / NCIMB 9279 / VKM B-1422 / R1)</name>
    <dbReference type="NCBI Taxonomy" id="243230"/>
    <lineage>
        <taxon>Bacteria</taxon>
        <taxon>Thermotogati</taxon>
        <taxon>Deinococcota</taxon>
        <taxon>Deinococci</taxon>
        <taxon>Deinococcales</taxon>
        <taxon>Deinococcaceae</taxon>
        <taxon>Deinococcus</taxon>
    </lineage>
</organism>
<keyword evidence="2" id="KW-0812">Transmembrane</keyword>
<dbReference type="OrthoDB" id="9787830at2"/>
<dbReference type="PROSITE" id="PS50983">
    <property type="entry name" value="FE_B12_PBP"/>
    <property type="match status" value="1"/>
</dbReference>
<dbReference type="PaxDb" id="243230-DR_2588"/>
<dbReference type="EMBL" id="AE000513">
    <property type="protein sequence ID" value="AAF12126.1"/>
    <property type="molecule type" value="Genomic_DNA"/>
</dbReference>
<dbReference type="HOGENOM" id="CLU_038034_2_8_0"/>
<keyword evidence="1" id="KW-0732">Signal</keyword>
<dbReference type="InParanoid" id="Q9RRA6"/>
<keyword evidence="2" id="KW-0472">Membrane</keyword>
<evidence type="ECO:0000313" key="5">
    <source>
        <dbReference type="Proteomes" id="UP000002524"/>
    </source>
</evidence>
<dbReference type="InterPro" id="IPR054828">
    <property type="entry name" value="Vit_B12_bind_prot"/>
</dbReference>
<dbReference type="STRING" id="243230.DR_2588"/>
<gene>
    <name evidence="4" type="ordered locus">DR_2588</name>
</gene>
<dbReference type="CDD" id="cd01143">
    <property type="entry name" value="YvrC"/>
    <property type="match status" value="1"/>
</dbReference>
<dbReference type="PANTHER" id="PTHR30535">
    <property type="entry name" value="VITAMIN B12-BINDING PROTEIN"/>
    <property type="match status" value="1"/>
</dbReference>
<dbReference type="InterPro" id="IPR050902">
    <property type="entry name" value="ABC_Transporter_SBP"/>
</dbReference>
<proteinExistence type="predicted"/>
<dbReference type="GO" id="GO:0071281">
    <property type="term" value="P:cellular response to iron ion"/>
    <property type="evidence" value="ECO:0000318"/>
    <property type="project" value="GO_Central"/>
</dbReference>
<dbReference type="eggNOG" id="COG0614">
    <property type="taxonomic scope" value="Bacteria"/>
</dbReference>
<evidence type="ECO:0000256" key="2">
    <source>
        <dbReference type="SAM" id="Phobius"/>
    </source>
</evidence>
<dbReference type="AlphaFoldDB" id="Q9RRA6"/>
<dbReference type="PIR" id="A75255">
    <property type="entry name" value="A75255"/>
</dbReference>
<dbReference type="Gene3D" id="3.40.50.1980">
    <property type="entry name" value="Nitrogenase molybdenum iron protein domain"/>
    <property type="match status" value="2"/>
</dbReference>